<evidence type="ECO:0000256" key="1">
    <source>
        <dbReference type="SAM" id="Phobius"/>
    </source>
</evidence>
<accession>A0A7Y8KP96</accession>
<proteinExistence type="predicted"/>
<feature type="transmembrane region" description="Helical" evidence="1">
    <location>
        <begin position="6"/>
        <end position="29"/>
    </location>
</feature>
<sequence length="168" mass="19220">MTIDLATCLTIGATFIALIAVIISGWTAWMQRQHNKLSFSPFPEIQLRDMNGQVRIQISNNGTGPLIIQTLTVKRNDVVVGKTLIELMPPNGQWSFFVHEIDGRSIKPAGDIILLDFKYDPENQKELDFANHTRKALCTLEIEITYKNIYNDILPIYKKNLTWFSRLI</sequence>
<reference evidence="2 3" key="1">
    <citation type="submission" date="2020-04" db="EMBL/GenBank/DDBJ databases">
        <title>Molecular characterization of pseudomonads from Agaricus bisporus reveal novel blotch 2 pathogens in Western Europe.</title>
        <authorList>
            <person name="Taparia T."/>
            <person name="Krijger M."/>
            <person name="Haynes E."/>
            <person name="Elpinstone J.G."/>
            <person name="Noble R."/>
            <person name="Van Der Wolf J."/>
        </authorList>
    </citation>
    <scope>NUCLEOTIDE SEQUENCE [LARGE SCALE GENOMIC DNA]</scope>
    <source>
        <strain evidence="2 3">IPO3765</strain>
    </source>
</reference>
<dbReference type="EMBL" id="JACAQV010000010">
    <property type="protein sequence ID" value="NWF08377.1"/>
    <property type="molecule type" value="Genomic_DNA"/>
</dbReference>
<keyword evidence="1" id="KW-0812">Transmembrane</keyword>
<keyword evidence="1" id="KW-0472">Membrane</keyword>
<dbReference type="RefSeq" id="WP_139114015.1">
    <property type="nucleotide sequence ID" value="NZ_JACAQV010000010.1"/>
</dbReference>
<organism evidence="2 3">
    <name type="scientific">Pseudomonas salomonii</name>
    <dbReference type="NCBI Taxonomy" id="191391"/>
    <lineage>
        <taxon>Bacteria</taxon>
        <taxon>Pseudomonadati</taxon>
        <taxon>Pseudomonadota</taxon>
        <taxon>Gammaproteobacteria</taxon>
        <taxon>Pseudomonadales</taxon>
        <taxon>Pseudomonadaceae</taxon>
        <taxon>Pseudomonas</taxon>
    </lineage>
</organism>
<comment type="caution">
    <text evidence="2">The sequence shown here is derived from an EMBL/GenBank/DDBJ whole genome shotgun (WGS) entry which is preliminary data.</text>
</comment>
<protein>
    <submittedName>
        <fullName evidence="2">Uncharacterized protein</fullName>
    </submittedName>
</protein>
<dbReference type="Proteomes" id="UP000561369">
    <property type="component" value="Unassembled WGS sequence"/>
</dbReference>
<keyword evidence="1" id="KW-1133">Transmembrane helix</keyword>
<name>A0A7Y8KP96_9PSED</name>
<evidence type="ECO:0000313" key="2">
    <source>
        <dbReference type="EMBL" id="NWF08377.1"/>
    </source>
</evidence>
<gene>
    <name evidence="2" type="ORF">HX810_12000</name>
</gene>
<evidence type="ECO:0000313" key="3">
    <source>
        <dbReference type="Proteomes" id="UP000561369"/>
    </source>
</evidence>
<dbReference type="AlphaFoldDB" id="A0A7Y8KP96"/>